<keyword evidence="5 10" id="KW-0479">Metal-binding</keyword>
<dbReference type="GO" id="GO:0004478">
    <property type="term" value="F:methionine adenosyltransferase activity"/>
    <property type="evidence" value="ECO:0007669"/>
    <property type="project" value="UniProtKB-UniRule"/>
</dbReference>
<dbReference type="FunFam" id="3.30.300.10:FF:000003">
    <property type="entry name" value="S-adenosylmethionine synthase"/>
    <property type="match status" value="1"/>
</dbReference>
<feature type="binding site" description="in other chain" evidence="10">
    <location>
        <begin position="198"/>
        <end position="200"/>
    </location>
    <ligand>
        <name>ATP</name>
        <dbReference type="ChEBI" id="CHEBI:30616"/>
        <note>ligand shared between two neighboring subunits</note>
    </ligand>
</feature>
<dbReference type="EMBL" id="SGWX01000001">
    <property type="protein sequence ID" value="RZS60909.1"/>
    <property type="molecule type" value="Genomic_DNA"/>
</dbReference>
<feature type="binding site" evidence="10">
    <location>
        <position position="274"/>
    </location>
    <ligand>
        <name>L-methionine</name>
        <dbReference type="ChEBI" id="CHEBI:57844"/>
        <note>ligand shared between two neighboring subunits</note>
    </ligand>
</feature>
<comment type="cofactor">
    <cofactor evidence="10">
        <name>Mg(2+)</name>
        <dbReference type="ChEBI" id="CHEBI:18420"/>
    </cofactor>
    <text evidence="10">Binds 2 divalent ions per subunit.</text>
</comment>
<dbReference type="InterPro" id="IPR022631">
    <property type="entry name" value="ADOMET_SYNTHASE_CS"/>
</dbReference>
<protein>
    <recommendedName>
        <fullName evidence="10">S-adenosylmethionine synthase</fullName>
        <shortName evidence="10">AdoMet synthase</shortName>
        <ecNumber evidence="10">2.5.1.6</ecNumber>
    </recommendedName>
    <alternativeName>
        <fullName evidence="10">MAT</fullName>
    </alternativeName>
    <alternativeName>
        <fullName evidence="10">Methionine adenosyltransferase</fullName>
    </alternativeName>
</protein>
<feature type="domain" description="S-adenosylmethionine synthetase N-terminal" evidence="14">
    <location>
        <begin position="28"/>
        <end position="124"/>
    </location>
</feature>
<dbReference type="GO" id="GO:0000287">
    <property type="term" value="F:magnesium ion binding"/>
    <property type="evidence" value="ECO:0007669"/>
    <property type="project" value="UniProtKB-UniRule"/>
</dbReference>
<comment type="cofactor">
    <cofactor evidence="10">
        <name>K(+)</name>
        <dbReference type="ChEBI" id="CHEBI:29103"/>
    </cofactor>
    <text evidence="10">Binds 1 potassium ion per subunit.</text>
</comment>
<comment type="subunit">
    <text evidence="10">Homotetramer; dimer of dimers.</text>
</comment>
<dbReference type="EC" id="2.5.1.6" evidence="10"/>
<evidence type="ECO:0000256" key="7">
    <source>
        <dbReference type="ARBA" id="ARBA00022840"/>
    </source>
</evidence>
<feature type="binding site" evidence="10">
    <location>
        <position position="297"/>
    </location>
    <ligand>
        <name>ATP</name>
        <dbReference type="ChEBI" id="CHEBI:30616"/>
        <note>ligand shared between two neighboring subunits</note>
    </ligand>
</feature>
<dbReference type="GO" id="GO:0005524">
    <property type="term" value="F:ATP binding"/>
    <property type="evidence" value="ECO:0007669"/>
    <property type="project" value="UniProtKB-UniRule"/>
</dbReference>
<feature type="domain" description="S-adenosylmethionine synthetase central" evidence="15">
    <location>
        <begin position="149"/>
        <end position="266"/>
    </location>
</feature>
<dbReference type="Gene3D" id="3.30.300.10">
    <property type="match status" value="3"/>
</dbReference>
<dbReference type="GO" id="GO:0005737">
    <property type="term" value="C:cytoplasm"/>
    <property type="evidence" value="ECO:0007669"/>
    <property type="project" value="UniProtKB-SubCell"/>
</dbReference>
<keyword evidence="10" id="KW-0963">Cytoplasm</keyword>
<comment type="catalytic activity">
    <reaction evidence="10">
        <text>L-methionine + ATP + H2O = S-adenosyl-L-methionine + phosphate + diphosphate</text>
        <dbReference type="Rhea" id="RHEA:21080"/>
        <dbReference type="ChEBI" id="CHEBI:15377"/>
        <dbReference type="ChEBI" id="CHEBI:30616"/>
        <dbReference type="ChEBI" id="CHEBI:33019"/>
        <dbReference type="ChEBI" id="CHEBI:43474"/>
        <dbReference type="ChEBI" id="CHEBI:57844"/>
        <dbReference type="ChEBI" id="CHEBI:59789"/>
        <dbReference type="EC" id="2.5.1.6"/>
    </reaction>
</comment>
<feature type="binding site" evidence="10">
    <location>
        <position position="40"/>
    </location>
    <ligand>
        <name>Mg(2+)</name>
        <dbReference type="ChEBI" id="CHEBI:18420"/>
    </ligand>
</feature>
<keyword evidence="3 10" id="KW-0554">One-carbon metabolism</keyword>
<feature type="region of interest" description="Disordered" evidence="13">
    <location>
        <begin position="126"/>
        <end position="148"/>
    </location>
</feature>
<feature type="binding site" description="in other chain" evidence="10">
    <location>
        <begin position="265"/>
        <end position="266"/>
    </location>
    <ligand>
        <name>ATP</name>
        <dbReference type="ChEBI" id="CHEBI:30616"/>
        <note>ligand shared between two neighboring subunits</note>
    </ligand>
</feature>
<feature type="region of interest" description="Flexible loop" evidence="10">
    <location>
        <begin position="122"/>
        <end position="132"/>
    </location>
</feature>
<evidence type="ECO:0000313" key="18">
    <source>
        <dbReference type="Proteomes" id="UP000293852"/>
    </source>
</evidence>
<sequence length="421" mass="45194">MRDITGLLVRLGAEFGRRLFGMTEALRLFTSESVTEGHPDKVCDQISDAVLDALLEQDPTSRVAVETMVTTGLVHVAGEVTTSAYVEIPQIVRDVVKRIGYTSSAIGFDGASCGVSVSIGQQSPDIAQGVDKSAEQRDDAADHDPLDAQGAGDQGLMFGYACDETPQLMPLPIWLSHRLAERLAAVRRTGEVRGLRPDGKTQVTVAYDGDRPVRLDSVVVSTQHDADVLQETLFKEVADKVVAPVLEAVDLDVSEHRLYVNPTGKFVIGGPQGDAGLTGRKIIVDTYGGMARHGGGAFSGKDPSKVDRSAAYAMRWVAKNVVAAGLARRCEVQVAYAIGRAHPVGLYVETFGTESVPVERIRAAIEAVFDLRPAAIIADLQLLRPIYAKTATYGHFGRELPEFTWERTDRVAALQAAVGAA</sequence>
<evidence type="ECO:0000256" key="10">
    <source>
        <dbReference type="HAMAP-Rule" id="MF_00086"/>
    </source>
</evidence>
<gene>
    <name evidence="10" type="primary">metK</name>
    <name evidence="17" type="ORF">EV386_1189</name>
</gene>
<dbReference type="InterPro" id="IPR022629">
    <property type="entry name" value="S-AdoMet_synt_central"/>
</dbReference>
<dbReference type="HAMAP" id="MF_00086">
    <property type="entry name" value="S_AdoMet_synth1"/>
    <property type="match status" value="1"/>
</dbReference>
<dbReference type="InterPro" id="IPR022628">
    <property type="entry name" value="S-AdoMet_synt_N"/>
</dbReference>
<keyword evidence="18" id="KW-1185">Reference proteome</keyword>
<dbReference type="Pfam" id="PF00438">
    <property type="entry name" value="S-AdoMet_synt_N"/>
    <property type="match status" value="1"/>
</dbReference>
<keyword evidence="9 10" id="KW-0630">Potassium</keyword>
<feature type="domain" description="S-adenosylmethionine synthetase C-terminal" evidence="16">
    <location>
        <begin position="268"/>
        <end position="407"/>
    </location>
</feature>
<dbReference type="InterPro" id="IPR022636">
    <property type="entry name" value="S-AdoMet_synthetase_sfam"/>
</dbReference>
<dbReference type="PIRSF" id="PIRSF000497">
    <property type="entry name" value="MAT"/>
    <property type="match status" value="1"/>
</dbReference>
<dbReference type="Proteomes" id="UP000293852">
    <property type="component" value="Unassembled WGS sequence"/>
</dbReference>
<dbReference type="Pfam" id="PF02773">
    <property type="entry name" value="S-AdoMet_synt_C"/>
    <property type="match status" value="1"/>
</dbReference>
<dbReference type="CDD" id="cd18079">
    <property type="entry name" value="S-AdoMet_synt"/>
    <property type="match status" value="1"/>
</dbReference>
<evidence type="ECO:0000256" key="2">
    <source>
        <dbReference type="ARBA" id="ARBA00009685"/>
    </source>
</evidence>
<dbReference type="SUPFAM" id="SSF55973">
    <property type="entry name" value="S-adenosylmethionine synthetase"/>
    <property type="match status" value="3"/>
</dbReference>
<comment type="subcellular location">
    <subcellularLocation>
        <location evidence="10 11">Cytoplasm</location>
    </subcellularLocation>
</comment>
<proteinExistence type="inferred from homology"/>
<organism evidence="17 18">
    <name type="scientific">Xylanimonas ulmi</name>
    <dbReference type="NCBI Taxonomy" id="228973"/>
    <lineage>
        <taxon>Bacteria</taxon>
        <taxon>Bacillati</taxon>
        <taxon>Actinomycetota</taxon>
        <taxon>Actinomycetes</taxon>
        <taxon>Micrococcales</taxon>
        <taxon>Promicromonosporaceae</taxon>
        <taxon>Xylanimonas</taxon>
    </lineage>
</organism>
<name>A0A4Q7M4J0_9MICO</name>
<dbReference type="InterPro" id="IPR002133">
    <property type="entry name" value="S-AdoMet_synthetase"/>
</dbReference>
<feature type="binding site" evidence="10">
    <location>
        <position position="274"/>
    </location>
    <ligand>
        <name>ATP</name>
        <dbReference type="ChEBI" id="CHEBI:30616"/>
        <note>ligand shared between two neighboring subunits</note>
    </ligand>
</feature>
<comment type="caution">
    <text evidence="17">The sequence shown here is derived from an EMBL/GenBank/DDBJ whole genome shotgun (WGS) entry which is preliminary data.</text>
</comment>
<dbReference type="GO" id="GO:0006730">
    <property type="term" value="P:one-carbon metabolic process"/>
    <property type="evidence" value="ECO:0007669"/>
    <property type="project" value="UniProtKB-KW"/>
</dbReference>
<evidence type="ECO:0000256" key="6">
    <source>
        <dbReference type="ARBA" id="ARBA00022741"/>
    </source>
</evidence>
<dbReference type="NCBIfam" id="TIGR01034">
    <property type="entry name" value="metK"/>
    <property type="match status" value="1"/>
</dbReference>
<evidence type="ECO:0000256" key="4">
    <source>
        <dbReference type="ARBA" id="ARBA00022679"/>
    </source>
</evidence>
<evidence type="ECO:0000256" key="12">
    <source>
        <dbReference type="RuleBase" id="RU004462"/>
    </source>
</evidence>
<accession>A0A4Q7M4J0</accession>
<evidence type="ECO:0000313" key="17">
    <source>
        <dbReference type="EMBL" id="RZS60909.1"/>
    </source>
</evidence>
<dbReference type="GO" id="GO:0006556">
    <property type="term" value="P:S-adenosylmethionine biosynthetic process"/>
    <property type="evidence" value="ECO:0007669"/>
    <property type="project" value="UniProtKB-UniRule"/>
</dbReference>
<dbReference type="UniPathway" id="UPA00315">
    <property type="reaction ID" value="UER00080"/>
</dbReference>
<comment type="pathway">
    <text evidence="1 10">Amino-acid biosynthesis; S-adenosyl-L-methionine biosynthesis; S-adenosyl-L-methionine from L-methionine: step 1/1.</text>
</comment>
<feature type="binding site" description="in other chain" evidence="10">
    <location>
        <position position="38"/>
    </location>
    <ligand>
        <name>ATP</name>
        <dbReference type="ChEBI" id="CHEBI:30616"/>
        <note>ligand shared between two neighboring subunits</note>
    </ligand>
</feature>
<evidence type="ECO:0000256" key="13">
    <source>
        <dbReference type="SAM" id="MobiDB-lite"/>
    </source>
</evidence>
<evidence type="ECO:0000256" key="8">
    <source>
        <dbReference type="ARBA" id="ARBA00022842"/>
    </source>
</evidence>
<evidence type="ECO:0000256" key="1">
    <source>
        <dbReference type="ARBA" id="ARBA00005224"/>
    </source>
</evidence>
<feature type="binding site" description="in other chain" evidence="10">
    <location>
        <position position="122"/>
    </location>
    <ligand>
        <name>L-methionine</name>
        <dbReference type="ChEBI" id="CHEBI:57844"/>
        <note>ligand shared between two neighboring subunits</note>
    </ligand>
</feature>
<feature type="binding site" description="in other chain" evidence="10">
    <location>
        <position position="305"/>
    </location>
    <ligand>
        <name>L-methionine</name>
        <dbReference type="ChEBI" id="CHEBI:57844"/>
        <note>ligand shared between two neighboring subunits</note>
    </ligand>
</feature>
<dbReference type="Pfam" id="PF02772">
    <property type="entry name" value="S-AdoMet_synt_M"/>
    <property type="match status" value="1"/>
</dbReference>
<dbReference type="PROSITE" id="PS00377">
    <property type="entry name" value="ADOMET_SYNTHASE_2"/>
    <property type="match status" value="1"/>
</dbReference>
<comment type="similarity">
    <text evidence="2 10 12">Belongs to the AdoMet synthase family.</text>
</comment>
<keyword evidence="7 10" id="KW-0067">ATP-binding</keyword>
<keyword evidence="4 10" id="KW-0808">Transferase</keyword>
<dbReference type="PROSITE" id="PS00376">
    <property type="entry name" value="ADOMET_SYNTHASE_1"/>
    <property type="match status" value="1"/>
</dbReference>
<dbReference type="AlphaFoldDB" id="A0A4Q7M4J0"/>
<feature type="binding site" description="in other chain" evidence="10">
    <location>
        <position position="79"/>
    </location>
    <ligand>
        <name>L-methionine</name>
        <dbReference type="ChEBI" id="CHEBI:57844"/>
        <note>ligand shared between two neighboring subunits</note>
    </ligand>
</feature>
<evidence type="ECO:0000259" key="14">
    <source>
        <dbReference type="Pfam" id="PF00438"/>
    </source>
</evidence>
<evidence type="ECO:0000256" key="3">
    <source>
        <dbReference type="ARBA" id="ARBA00022563"/>
    </source>
</evidence>
<comment type="function">
    <text evidence="10">Catalyzes the formation of S-adenosylmethionine (AdoMet) from methionine and ATP. The overall synthetic reaction is composed of two sequential steps, AdoMet formation and the subsequent tripolyphosphate hydrolysis which occurs prior to release of AdoMet from the enzyme.</text>
</comment>
<evidence type="ECO:0000256" key="9">
    <source>
        <dbReference type="ARBA" id="ARBA00022958"/>
    </source>
</evidence>
<reference evidence="17 18" key="1">
    <citation type="submission" date="2019-02" db="EMBL/GenBank/DDBJ databases">
        <title>Sequencing the genomes of 1000 actinobacteria strains.</title>
        <authorList>
            <person name="Klenk H.-P."/>
        </authorList>
    </citation>
    <scope>NUCLEOTIDE SEQUENCE [LARGE SCALE GENOMIC DNA]</scope>
    <source>
        <strain evidence="17 18">DSM 16932</strain>
    </source>
</reference>
<evidence type="ECO:0000259" key="15">
    <source>
        <dbReference type="Pfam" id="PF02772"/>
    </source>
</evidence>
<feature type="binding site" evidence="10">
    <location>
        <position position="66"/>
    </location>
    <ligand>
        <name>K(+)</name>
        <dbReference type="ChEBI" id="CHEBI:29103"/>
    </ligand>
</feature>
<keyword evidence="6 10" id="KW-0547">Nucleotide-binding</keyword>
<dbReference type="PANTHER" id="PTHR11964">
    <property type="entry name" value="S-ADENOSYLMETHIONINE SYNTHETASE"/>
    <property type="match status" value="1"/>
</dbReference>
<feature type="compositionally biased region" description="Basic and acidic residues" evidence="13">
    <location>
        <begin position="132"/>
        <end position="146"/>
    </location>
</feature>
<feature type="binding site" evidence="10">
    <location>
        <position position="301"/>
    </location>
    <ligand>
        <name>ATP</name>
        <dbReference type="ChEBI" id="CHEBI:30616"/>
        <note>ligand shared between two neighboring subunits</note>
    </ligand>
</feature>
<evidence type="ECO:0000256" key="11">
    <source>
        <dbReference type="RuleBase" id="RU000542"/>
    </source>
</evidence>
<evidence type="ECO:0000259" key="16">
    <source>
        <dbReference type="Pfam" id="PF02773"/>
    </source>
</evidence>
<dbReference type="InterPro" id="IPR022630">
    <property type="entry name" value="S-AdoMet_synt_C"/>
</dbReference>
<keyword evidence="8 10" id="KW-0460">Magnesium</keyword>
<feature type="binding site" description="in other chain" evidence="10">
    <location>
        <begin position="280"/>
        <end position="281"/>
    </location>
    <ligand>
        <name>ATP</name>
        <dbReference type="ChEBI" id="CHEBI:30616"/>
        <note>ligand shared between two neighboring subunits</note>
    </ligand>
</feature>
<evidence type="ECO:0000256" key="5">
    <source>
        <dbReference type="ARBA" id="ARBA00022723"/>
    </source>
</evidence>